<keyword evidence="11" id="KW-1185">Reference proteome</keyword>
<dbReference type="InterPro" id="IPR050297">
    <property type="entry name" value="LipidA_mod_glycosyltrf_83"/>
</dbReference>
<dbReference type="KEGG" id="pais:PFX98_20855"/>
<feature type="transmembrane region" description="Helical" evidence="8">
    <location>
        <begin position="348"/>
        <end position="366"/>
    </location>
</feature>
<feature type="transmembrane region" description="Helical" evidence="8">
    <location>
        <begin position="114"/>
        <end position="134"/>
    </location>
</feature>
<feature type="transmembrane region" description="Helical" evidence="8">
    <location>
        <begin position="205"/>
        <end position="226"/>
    </location>
</feature>
<dbReference type="AlphaFoldDB" id="A0AA95NBZ9"/>
<feature type="domain" description="Glycosyltransferase RgtA/B/C/D-like" evidence="9">
    <location>
        <begin position="75"/>
        <end position="215"/>
    </location>
</feature>
<evidence type="ECO:0000256" key="4">
    <source>
        <dbReference type="ARBA" id="ARBA00022679"/>
    </source>
</evidence>
<protein>
    <submittedName>
        <fullName evidence="10">Glycosyltransferase family 39 protein</fullName>
        <ecNumber evidence="10">2.4.-.-</ecNumber>
    </submittedName>
</protein>
<feature type="transmembrane region" description="Helical" evidence="8">
    <location>
        <begin position="177"/>
        <end position="198"/>
    </location>
</feature>
<reference evidence="10" key="1">
    <citation type="submission" date="2023-01" db="EMBL/GenBank/DDBJ databases">
        <title>Whole genome sequence of Paucibacter sp. S2-9 isolated from pond sediment.</title>
        <authorList>
            <person name="Jung J.Y."/>
        </authorList>
    </citation>
    <scope>NUCLEOTIDE SEQUENCE</scope>
    <source>
        <strain evidence="10">S2-9</strain>
    </source>
</reference>
<dbReference type="EMBL" id="CP116346">
    <property type="protein sequence ID" value="WIT11320.1"/>
    <property type="molecule type" value="Genomic_DNA"/>
</dbReference>
<evidence type="ECO:0000256" key="8">
    <source>
        <dbReference type="SAM" id="Phobius"/>
    </source>
</evidence>
<sequence length="522" mass="56501">MAAPNYLARPMSTQQALSWLCLILLLALLLRCALWVGFMGSDEVTYLQSAMGVLSGEWPRSDYIGALRYGVNIPMAAMMALAGVSESGAALWGLSCSVLEVAVVFALGRQLAGVRTGLFAALLLALMPVHVHFATRMMADPALGLFVSVGMWMLVLAEQRSSHLHYLLSGLAFGAAYWVKESGMYVSLIALTGYALVLRRFHWRWAWLVLGLLLMVGGNMLLMWVVQGDPLHIQRSIQRSMGRIVENTSRFFYLKSLLLDVRHIGLSAWLALCGLLLIWRARGTPADGADAGAAAVARRLQLTWLFGFLLVLSALPLRQHNYMLLFAAPLAVFGGYALAVATVRVRSLALAVMLGSGLVLALLQQASVRTFSANAHLAVAIANQRPDAPFFGSTGAVRADQYTALLHQLRPAREPIQGLASLDRQLREGALQNGWVLRDPMTEGWGDPADADWSARLQCLEVQAMPGGLLPELSAGERFAGQLVAVAAVLPAGAKAALERLLKPREALLFRVMPACRLAPAS</sequence>
<evidence type="ECO:0000256" key="1">
    <source>
        <dbReference type="ARBA" id="ARBA00004651"/>
    </source>
</evidence>
<dbReference type="GO" id="GO:0016763">
    <property type="term" value="F:pentosyltransferase activity"/>
    <property type="evidence" value="ECO:0007669"/>
    <property type="project" value="TreeGrafter"/>
</dbReference>
<evidence type="ECO:0000313" key="11">
    <source>
        <dbReference type="Proteomes" id="UP001177769"/>
    </source>
</evidence>
<feature type="transmembrane region" description="Helical" evidence="8">
    <location>
        <begin position="89"/>
        <end position="108"/>
    </location>
</feature>
<evidence type="ECO:0000313" key="10">
    <source>
        <dbReference type="EMBL" id="WIT11320.1"/>
    </source>
</evidence>
<dbReference type="Pfam" id="PF13231">
    <property type="entry name" value="PMT_2"/>
    <property type="match status" value="1"/>
</dbReference>
<feature type="transmembrane region" description="Helical" evidence="8">
    <location>
        <begin position="300"/>
        <end position="317"/>
    </location>
</feature>
<dbReference type="InterPro" id="IPR038731">
    <property type="entry name" value="RgtA/B/C-like"/>
</dbReference>
<dbReference type="RefSeq" id="WP_285232402.1">
    <property type="nucleotide sequence ID" value="NZ_CP116346.1"/>
</dbReference>
<dbReference type="PANTHER" id="PTHR33908">
    <property type="entry name" value="MANNOSYLTRANSFERASE YKCB-RELATED"/>
    <property type="match status" value="1"/>
</dbReference>
<evidence type="ECO:0000259" key="9">
    <source>
        <dbReference type="Pfam" id="PF13231"/>
    </source>
</evidence>
<comment type="subcellular location">
    <subcellularLocation>
        <location evidence="1">Cell membrane</location>
        <topology evidence="1">Multi-pass membrane protein</topology>
    </subcellularLocation>
</comment>
<evidence type="ECO:0000256" key="6">
    <source>
        <dbReference type="ARBA" id="ARBA00022989"/>
    </source>
</evidence>
<keyword evidence="6 8" id="KW-1133">Transmembrane helix</keyword>
<feature type="transmembrane region" description="Helical" evidence="8">
    <location>
        <begin position="261"/>
        <end position="279"/>
    </location>
</feature>
<dbReference type="GO" id="GO:0005886">
    <property type="term" value="C:plasma membrane"/>
    <property type="evidence" value="ECO:0007669"/>
    <property type="project" value="UniProtKB-SubCell"/>
</dbReference>
<feature type="transmembrane region" description="Helical" evidence="8">
    <location>
        <begin position="323"/>
        <end position="341"/>
    </location>
</feature>
<evidence type="ECO:0000256" key="3">
    <source>
        <dbReference type="ARBA" id="ARBA00022676"/>
    </source>
</evidence>
<organism evidence="10 11">
    <name type="scientific">Paucibacter sediminis</name>
    <dbReference type="NCBI Taxonomy" id="3019553"/>
    <lineage>
        <taxon>Bacteria</taxon>
        <taxon>Pseudomonadati</taxon>
        <taxon>Pseudomonadota</taxon>
        <taxon>Betaproteobacteria</taxon>
        <taxon>Burkholderiales</taxon>
        <taxon>Sphaerotilaceae</taxon>
        <taxon>Roseateles</taxon>
    </lineage>
</organism>
<proteinExistence type="predicted"/>
<gene>
    <name evidence="10" type="ORF">PFX98_20855</name>
</gene>
<keyword evidence="2" id="KW-1003">Cell membrane</keyword>
<evidence type="ECO:0000256" key="7">
    <source>
        <dbReference type="ARBA" id="ARBA00023136"/>
    </source>
</evidence>
<evidence type="ECO:0000256" key="2">
    <source>
        <dbReference type="ARBA" id="ARBA00022475"/>
    </source>
</evidence>
<dbReference type="Proteomes" id="UP001177769">
    <property type="component" value="Chromosome"/>
</dbReference>
<keyword evidence="5 8" id="KW-0812">Transmembrane</keyword>
<dbReference type="GO" id="GO:0009103">
    <property type="term" value="P:lipopolysaccharide biosynthetic process"/>
    <property type="evidence" value="ECO:0007669"/>
    <property type="project" value="UniProtKB-ARBA"/>
</dbReference>
<dbReference type="PANTHER" id="PTHR33908:SF11">
    <property type="entry name" value="MEMBRANE PROTEIN"/>
    <property type="match status" value="1"/>
</dbReference>
<keyword evidence="4 10" id="KW-0808">Transferase</keyword>
<dbReference type="EC" id="2.4.-.-" evidence="10"/>
<accession>A0AA95NBZ9</accession>
<keyword evidence="3 10" id="KW-0328">Glycosyltransferase</keyword>
<keyword evidence="7 8" id="KW-0472">Membrane</keyword>
<name>A0AA95NBZ9_9BURK</name>
<evidence type="ECO:0000256" key="5">
    <source>
        <dbReference type="ARBA" id="ARBA00022692"/>
    </source>
</evidence>